<evidence type="ECO:0000313" key="1">
    <source>
        <dbReference type="EMBL" id="KAJ1948070.1"/>
    </source>
</evidence>
<organism evidence="1 2">
    <name type="scientific">Linderina macrospora</name>
    <dbReference type="NCBI Taxonomy" id="4868"/>
    <lineage>
        <taxon>Eukaryota</taxon>
        <taxon>Fungi</taxon>
        <taxon>Fungi incertae sedis</taxon>
        <taxon>Zoopagomycota</taxon>
        <taxon>Kickxellomycotina</taxon>
        <taxon>Kickxellomycetes</taxon>
        <taxon>Kickxellales</taxon>
        <taxon>Kickxellaceae</taxon>
        <taxon>Linderina</taxon>
    </lineage>
</organism>
<proteinExistence type="predicted"/>
<evidence type="ECO:0000313" key="2">
    <source>
        <dbReference type="Proteomes" id="UP001150603"/>
    </source>
</evidence>
<protein>
    <submittedName>
        <fullName evidence="1">Uncharacterized protein</fullName>
    </submittedName>
</protein>
<name>A0ACC1JD99_9FUNG</name>
<dbReference type="Proteomes" id="UP001150603">
    <property type="component" value="Unassembled WGS sequence"/>
</dbReference>
<reference evidence="1" key="1">
    <citation type="submission" date="2022-07" db="EMBL/GenBank/DDBJ databases">
        <title>Phylogenomic reconstructions and comparative analyses of Kickxellomycotina fungi.</title>
        <authorList>
            <person name="Reynolds N.K."/>
            <person name="Stajich J.E."/>
            <person name="Barry K."/>
            <person name="Grigoriev I.V."/>
            <person name="Crous P."/>
            <person name="Smith M.E."/>
        </authorList>
    </citation>
    <scope>NUCLEOTIDE SEQUENCE</scope>
    <source>
        <strain evidence="1">NRRL 5244</strain>
    </source>
</reference>
<comment type="caution">
    <text evidence="1">The sequence shown here is derived from an EMBL/GenBank/DDBJ whole genome shotgun (WGS) entry which is preliminary data.</text>
</comment>
<gene>
    <name evidence="1" type="ORF">FBU59_001762</name>
</gene>
<keyword evidence="2" id="KW-1185">Reference proteome</keyword>
<accession>A0ACC1JD99</accession>
<dbReference type="EMBL" id="JANBPW010000847">
    <property type="protein sequence ID" value="KAJ1948070.1"/>
    <property type="molecule type" value="Genomic_DNA"/>
</dbReference>
<sequence length="89" mass="9948">MSSAQISYPFTYQIIWNMNANMFKDSDTTVMLPETSSAISSIEEIVDGNHLLPIEDSNLLDYQLSIGEDTMDVVHDALVTPKAVRLHDC</sequence>